<dbReference type="GeneID" id="14866921"/>
<reference evidence="10" key="1">
    <citation type="journal article" date="2011" name="Genome Res.">
        <title>Phylogeny-wide analysis of social amoeba genomes highlights ancient origins for complex intercellular communication.</title>
        <authorList>
            <person name="Heidel A.J."/>
            <person name="Lawal H.M."/>
            <person name="Felder M."/>
            <person name="Schilde C."/>
            <person name="Helps N.R."/>
            <person name="Tunggal B."/>
            <person name="Rivero F."/>
            <person name="John U."/>
            <person name="Schleicher M."/>
            <person name="Eichinger L."/>
            <person name="Platzer M."/>
            <person name="Noegel A.A."/>
            <person name="Schaap P."/>
            <person name="Gloeckner G."/>
        </authorList>
    </citation>
    <scope>NUCLEOTIDE SEQUENCE [LARGE SCALE GENOMIC DNA]</scope>
    <source>
        <strain evidence="10">SH3</strain>
    </source>
</reference>
<dbReference type="OMA" id="KSSWVEY"/>
<evidence type="ECO:0000256" key="7">
    <source>
        <dbReference type="ARBA" id="ARBA00023128"/>
    </source>
</evidence>
<name>F4QBJ3_CACFS</name>
<sequence>MSRITQLLRNTFLEHQKIGLYYADLYNETPVVKEVLRRLPTATLAQRDRRHKIAFDLNVKKQYLEESQWSNSEKDLEYTTLFETMMNDVENEFEIRKAFRA</sequence>
<evidence type="ECO:0000256" key="5">
    <source>
        <dbReference type="ARBA" id="ARBA00022792"/>
    </source>
</evidence>
<dbReference type="Gene3D" id="1.10.1090.10">
    <property type="entry name" value="Cytochrome b-c1 complex subunit 7"/>
    <property type="match status" value="1"/>
</dbReference>
<evidence type="ECO:0000256" key="2">
    <source>
        <dbReference type="ARBA" id="ARBA00008554"/>
    </source>
</evidence>
<comment type="similarity">
    <text evidence="2">Belongs to the UQCRB/QCR7 family.</text>
</comment>
<evidence type="ECO:0000256" key="1">
    <source>
        <dbReference type="ARBA" id="ARBA00004443"/>
    </source>
</evidence>
<organism evidence="9 10">
    <name type="scientific">Cavenderia fasciculata</name>
    <name type="common">Slime mold</name>
    <name type="synonym">Dictyostelium fasciculatum</name>
    <dbReference type="NCBI Taxonomy" id="261658"/>
    <lineage>
        <taxon>Eukaryota</taxon>
        <taxon>Amoebozoa</taxon>
        <taxon>Evosea</taxon>
        <taxon>Eumycetozoa</taxon>
        <taxon>Dictyostelia</taxon>
        <taxon>Acytosteliales</taxon>
        <taxon>Cavenderiaceae</taxon>
        <taxon>Cavenderia</taxon>
    </lineage>
</organism>
<dbReference type="STRING" id="1054147.F4QBJ3"/>
<dbReference type="Pfam" id="PF02271">
    <property type="entry name" value="UCR_14kD"/>
    <property type="match status" value="1"/>
</dbReference>
<dbReference type="PANTHER" id="PTHR12022:SF0">
    <property type="entry name" value="CYTOCHROME B-C1 COMPLEX SUBUNIT 7"/>
    <property type="match status" value="1"/>
</dbReference>
<keyword evidence="7" id="KW-0496">Mitochondrion</keyword>
<dbReference type="EMBL" id="GL883027">
    <property type="protein sequence ID" value="EGG14965.1"/>
    <property type="molecule type" value="Genomic_DNA"/>
</dbReference>
<comment type="subcellular location">
    <subcellularLocation>
        <location evidence="1">Mitochondrion inner membrane</location>
        <topology evidence="1">Peripheral membrane protein</topology>
        <orientation evidence="1">Matrix side</orientation>
    </subcellularLocation>
</comment>
<evidence type="ECO:0000313" key="9">
    <source>
        <dbReference type="EMBL" id="EGG14965.1"/>
    </source>
</evidence>
<dbReference type="InterPro" id="IPR003197">
    <property type="entry name" value="QCR7"/>
</dbReference>
<protein>
    <submittedName>
        <fullName evidence="9">Cytochrome bd ubiquinol oxidase</fullName>
    </submittedName>
</protein>
<dbReference type="PANTHER" id="PTHR12022">
    <property type="entry name" value="UBIQUINOL-CYTOCHROME C REDUCTASE COMPLEX 14 KD PROTEIN"/>
    <property type="match status" value="1"/>
</dbReference>
<dbReference type="RefSeq" id="XP_004351481.1">
    <property type="nucleotide sequence ID" value="XM_004351429.1"/>
</dbReference>
<evidence type="ECO:0000256" key="6">
    <source>
        <dbReference type="ARBA" id="ARBA00022982"/>
    </source>
</evidence>
<evidence type="ECO:0000313" key="10">
    <source>
        <dbReference type="Proteomes" id="UP000007797"/>
    </source>
</evidence>
<dbReference type="InterPro" id="IPR036544">
    <property type="entry name" value="QCR7_sf"/>
</dbReference>
<keyword evidence="10" id="KW-1185">Reference proteome</keyword>
<proteinExistence type="inferred from homology"/>
<evidence type="ECO:0000256" key="8">
    <source>
        <dbReference type="ARBA" id="ARBA00023136"/>
    </source>
</evidence>
<dbReference type="GO" id="GO:0005743">
    <property type="term" value="C:mitochondrial inner membrane"/>
    <property type="evidence" value="ECO:0007669"/>
    <property type="project" value="UniProtKB-SubCell"/>
</dbReference>
<dbReference type="GO" id="GO:0045275">
    <property type="term" value="C:respiratory chain complex III"/>
    <property type="evidence" value="ECO:0007669"/>
    <property type="project" value="InterPro"/>
</dbReference>
<keyword evidence="5" id="KW-0999">Mitochondrion inner membrane</keyword>
<keyword evidence="6" id="KW-0249">Electron transport</keyword>
<dbReference type="Proteomes" id="UP000007797">
    <property type="component" value="Unassembled WGS sequence"/>
</dbReference>
<evidence type="ECO:0000256" key="4">
    <source>
        <dbReference type="ARBA" id="ARBA00022660"/>
    </source>
</evidence>
<dbReference type="SUPFAM" id="SSF81524">
    <property type="entry name" value="14 kDa protein of cytochrome bc1 complex (Ubiquinol-cytochrome c reductase)"/>
    <property type="match status" value="1"/>
</dbReference>
<keyword evidence="8" id="KW-0472">Membrane</keyword>
<dbReference type="AlphaFoldDB" id="F4QBJ3"/>
<dbReference type="OrthoDB" id="425749at2759"/>
<dbReference type="KEGG" id="dfa:DFA_10839"/>
<dbReference type="GO" id="GO:0006122">
    <property type="term" value="P:mitochondrial electron transport, ubiquinol to cytochrome c"/>
    <property type="evidence" value="ECO:0007669"/>
    <property type="project" value="InterPro"/>
</dbReference>
<keyword evidence="4" id="KW-0679">Respiratory chain</keyword>
<keyword evidence="3" id="KW-0813">Transport</keyword>
<gene>
    <name evidence="9" type="primary">uqcrb</name>
    <name evidence="9" type="ORF">DFA_10839</name>
</gene>
<evidence type="ECO:0000256" key="3">
    <source>
        <dbReference type="ARBA" id="ARBA00022448"/>
    </source>
</evidence>
<accession>F4QBJ3</accession>